<dbReference type="InterPro" id="IPR036397">
    <property type="entry name" value="RNaseH_sf"/>
</dbReference>
<evidence type="ECO:0000313" key="2">
    <source>
        <dbReference type="EMBL" id="KAK4315742.1"/>
    </source>
</evidence>
<keyword evidence="3" id="KW-1185">Reference proteome</keyword>
<evidence type="ECO:0000313" key="3">
    <source>
        <dbReference type="Proteomes" id="UP001292094"/>
    </source>
</evidence>
<dbReference type="GO" id="GO:0003677">
    <property type="term" value="F:DNA binding"/>
    <property type="evidence" value="ECO:0007669"/>
    <property type="project" value="InterPro"/>
</dbReference>
<dbReference type="AlphaFoldDB" id="A0AAE1PZA3"/>
<feature type="domain" description="Transposase Tc1-like" evidence="1">
    <location>
        <begin position="25"/>
        <end position="69"/>
    </location>
</feature>
<dbReference type="Gene3D" id="3.30.420.10">
    <property type="entry name" value="Ribonuclease H-like superfamily/Ribonuclease H"/>
    <property type="match status" value="1"/>
</dbReference>
<proteinExistence type="predicted"/>
<gene>
    <name evidence="2" type="ORF">Pmani_013048</name>
</gene>
<accession>A0AAE1PZA3</accession>
<sequence length="95" mass="11450">MATYHAEDHRVALHPTHRRCRCTDLDVSKRTIRRVLHEAGVHHKTPANKELLTDQHHEGKLRFAQQYVDKQEDFMKRVIWTDEKTFSHSCNRRRH</sequence>
<dbReference type="GO" id="GO:0006313">
    <property type="term" value="P:DNA transposition"/>
    <property type="evidence" value="ECO:0007669"/>
    <property type="project" value="InterPro"/>
</dbReference>
<organism evidence="2 3">
    <name type="scientific">Petrolisthes manimaculis</name>
    <dbReference type="NCBI Taxonomy" id="1843537"/>
    <lineage>
        <taxon>Eukaryota</taxon>
        <taxon>Metazoa</taxon>
        <taxon>Ecdysozoa</taxon>
        <taxon>Arthropoda</taxon>
        <taxon>Crustacea</taxon>
        <taxon>Multicrustacea</taxon>
        <taxon>Malacostraca</taxon>
        <taxon>Eumalacostraca</taxon>
        <taxon>Eucarida</taxon>
        <taxon>Decapoda</taxon>
        <taxon>Pleocyemata</taxon>
        <taxon>Anomura</taxon>
        <taxon>Galatheoidea</taxon>
        <taxon>Porcellanidae</taxon>
        <taxon>Petrolisthes</taxon>
    </lineage>
</organism>
<protein>
    <recommendedName>
        <fullName evidence="1">Transposase Tc1-like domain-containing protein</fullName>
    </recommendedName>
</protein>
<dbReference type="InterPro" id="IPR002492">
    <property type="entry name" value="Transposase_Tc1-like"/>
</dbReference>
<reference evidence="2" key="1">
    <citation type="submission" date="2023-11" db="EMBL/GenBank/DDBJ databases">
        <title>Genome assemblies of two species of porcelain crab, Petrolisthes cinctipes and Petrolisthes manimaculis (Anomura: Porcellanidae).</title>
        <authorList>
            <person name="Angst P."/>
        </authorList>
    </citation>
    <scope>NUCLEOTIDE SEQUENCE</scope>
    <source>
        <strain evidence="2">PB745_02</strain>
        <tissue evidence="2">Gill</tissue>
    </source>
</reference>
<evidence type="ECO:0000259" key="1">
    <source>
        <dbReference type="Pfam" id="PF01498"/>
    </source>
</evidence>
<dbReference type="Proteomes" id="UP001292094">
    <property type="component" value="Unassembled WGS sequence"/>
</dbReference>
<dbReference type="GO" id="GO:0015074">
    <property type="term" value="P:DNA integration"/>
    <property type="evidence" value="ECO:0007669"/>
    <property type="project" value="InterPro"/>
</dbReference>
<dbReference type="EMBL" id="JAWZYT010001083">
    <property type="protein sequence ID" value="KAK4315742.1"/>
    <property type="molecule type" value="Genomic_DNA"/>
</dbReference>
<comment type="caution">
    <text evidence="2">The sequence shown here is derived from an EMBL/GenBank/DDBJ whole genome shotgun (WGS) entry which is preliminary data.</text>
</comment>
<dbReference type="Pfam" id="PF01498">
    <property type="entry name" value="HTH_Tnp_Tc3_2"/>
    <property type="match status" value="1"/>
</dbReference>
<name>A0AAE1PZA3_9EUCA</name>